<reference evidence="2 3" key="1">
    <citation type="submission" date="2020-05" db="EMBL/GenBank/DDBJ databases">
        <title>Identification and distribution of gene clusters putatively required for synthesis of sphingolipid metabolism inhibitors in phylogenetically diverse species of the filamentous fungus Fusarium.</title>
        <authorList>
            <person name="Kim H.-S."/>
            <person name="Busman M."/>
            <person name="Brown D.W."/>
            <person name="Divon H."/>
            <person name="Uhlig S."/>
            <person name="Proctor R.H."/>
        </authorList>
    </citation>
    <scope>NUCLEOTIDE SEQUENCE [LARGE SCALE GENOMIC DNA]</scope>
    <source>
        <strain evidence="2 3">NRRL 53147</strain>
    </source>
</reference>
<sequence length="467" mass="52867">MAGPRRSKRLQSCSKPDQDKVTKIARVSKDQETTETVVQGENKKIGESAMEGPLDLGVDRPSPKNTSTEGVSSKDVSTEDASSEDASSEDASPNHASEETLEGELRGEEWAAEAEADLALAKKSKRMDDSLLKFRRAIQGDIGLGYRQYYTFKEWVFLDPLIEAIADGTGCQDLPWDRLDEAVQQRFIGYSPCAQQLFDTPLVRVFMFKRWIWEIIDENFFTGKSQDIEWTSPYGEAQATMERFLREKNFRYDDEDLRFQYPNWRFTTINFYYSLKLRGDRIGVLANEIRIEPRCVVKILKKALGLYFPENPSAFLEKEISTLAKLIVEYELILDCGRQDPRLVFHDPNTKKACGFPFSARAEGFDTQVVMESVGSEDEAKCNGVPIELVVSPMLVFYGAPGGWDYHVPAVTFPMKVCVGYIDGLSQDEVIETEEDGEGDGEEEVKIIKDKEGGTKDEDEKKDEDEE</sequence>
<dbReference type="Proteomes" id="UP000522262">
    <property type="component" value="Unassembled WGS sequence"/>
</dbReference>
<feature type="region of interest" description="Disordered" evidence="1">
    <location>
        <begin position="432"/>
        <end position="467"/>
    </location>
</feature>
<feature type="region of interest" description="Disordered" evidence="1">
    <location>
        <begin position="1"/>
        <end position="107"/>
    </location>
</feature>
<gene>
    <name evidence="2" type="ORF">FMEXI_382</name>
</gene>
<evidence type="ECO:0000313" key="2">
    <source>
        <dbReference type="EMBL" id="KAF5558408.1"/>
    </source>
</evidence>
<feature type="compositionally biased region" description="Acidic residues" evidence="1">
    <location>
        <begin position="432"/>
        <end position="443"/>
    </location>
</feature>
<keyword evidence="3" id="KW-1185">Reference proteome</keyword>
<dbReference type="EMBL" id="JAAOAM010000009">
    <property type="protein sequence ID" value="KAF5558408.1"/>
    <property type="molecule type" value="Genomic_DNA"/>
</dbReference>
<comment type="caution">
    <text evidence="2">The sequence shown here is derived from an EMBL/GenBank/DDBJ whole genome shotgun (WGS) entry which is preliminary data.</text>
</comment>
<feature type="compositionally biased region" description="Polar residues" evidence="1">
    <location>
        <begin position="63"/>
        <end position="75"/>
    </location>
</feature>
<evidence type="ECO:0000313" key="3">
    <source>
        <dbReference type="Proteomes" id="UP000522262"/>
    </source>
</evidence>
<accession>A0A8H5JQB5</accession>
<organism evidence="2 3">
    <name type="scientific">Fusarium mexicanum</name>
    <dbReference type="NCBI Taxonomy" id="751941"/>
    <lineage>
        <taxon>Eukaryota</taxon>
        <taxon>Fungi</taxon>
        <taxon>Dikarya</taxon>
        <taxon>Ascomycota</taxon>
        <taxon>Pezizomycotina</taxon>
        <taxon>Sordariomycetes</taxon>
        <taxon>Hypocreomycetidae</taxon>
        <taxon>Hypocreales</taxon>
        <taxon>Nectriaceae</taxon>
        <taxon>Fusarium</taxon>
        <taxon>Fusarium fujikuroi species complex</taxon>
    </lineage>
</organism>
<feature type="compositionally biased region" description="Basic and acidic residues" evidence="1">
    <location>
        <begin position="16"/>
        <end position="32"/>
    </location>
</feature>
<evidence type="ECO:0000256" key="1">
    <source>
        <dbReference type="SAM" id="MobiDB-lite"/>
    </source>
</evidence>
<dbReference type="AlphaFoldDB" id="A0A8H5JQB5"/>
<protein>
    <submittedName>
        <fullName evidence="2">Uncharacterized protein</fullName>
    </submittedName>
</protein>
<name>A0A8H5JQB5_9HYPO</name>
<feature type="compositionally biased region" description="Basic and acidic residues" evidence="1">
    <location>
        <begin position="444"/>
        <end position="459"/>
    </location>
</feature>
<proteinExistence type="predicted"/>